<evidence type="ECO:0000256" key="1">
    <source>
        <dbReference type="ARBA" id="ARBA00005594"/>
    </source>
</evidence>
<dbReference type="PRINTS" id="PR01038">
    <property type="entry name" value="TRNASYNTHARG"/>
</dbReference>
<evidence type="ECO:0000256" key="7">
    <source>
        <dbReference type="ARBA" id="ARBA00023146"/>
    </source>
</evidence>
<dbReference type="Pfam" id="PF03485">
    <property type="entry name" value="Arg_tRNA_synt_N"/>
    <property type="match status" value="1"/>
</dbReference>
<dbReference type="GO" id="GO:0006420">
    <property type="term" value="P:arginyl-tRNA aminoacylation"/>
    <property type="evidence" value="ECO:0007669"/>
    <property type="project" value="UniProtKB-UniRule"/>
</dbReference>
<evidence type="ECO:0000259" key="12">
    <source>
        <dbReference type="SMART" id="SM01016"/>
    </source>
</evidence>
<evidence type="ECO:0000256" key="3">
    <source>
        <dbReference type="ARBA" id="ARBA00022598"/>
    </source>
</evidence>
<keyword evidence="7 9" id="KW-0030">Aminoacyl-tRNA synthetase</keyword>
<dbReference type="NCBIfam" id="TIGR00456">
    <property type="entry name" value="argS"/>
    <property type="match status" value="1"/>
</dbReference>
<dbReference type="HAMAP" id="MF_00123">
    <property type="entry name" value="Arg_tRNA_synth"/>
    <property type="match status" value="1"/>
</dbReference>
<dbReference type="SMART" id="SM00836">
    <property type="entry name" value="DALR_1"/>
    <property type="match status" value="1"/>
</dbReference>
<feature type="short sequence motif" description="'HIGH' region" evidence="9">
    <location>
        <begin position="123"/>
        <end position="133"/>
    </location>
</feature>
<keyword evidence="4 9" id="KW-0547">Nucleotide-binding</keyword>
<dbReference type="SMART" id="SM01016">
    <property type="entry name" value="Arg_tRNA_synt_N"/>
    <property type="match status" value="1"/>
</dbReference>
<dbReference type="InterPro" id="IPR001412">
    <property type="entry name" value="aa-tRNA-synth_I_CS"/>
</dbReference>
<keyword evidence="5 9" id="KW-0067">ATP-binding</keyword>
<dbReference type="Pfam" id="PF05746">
    <property type="entry name" value="DALR_1"/>
    <property type="match status" value="1"/>
</dbReference>
<dbReference type="Pfam" id="PF00750">
    <property type="entry name" value="tRNA-synt_1d"/>
    <property type="match status" value="1"/>
</dbReference>
<comment type="subcellular location">
    <subcellularLocation>
        <location evidence="9">Cytoplasm</location>
    </subcellularLocation>
</comment>
<dbReference type="Gene3D" id="1.10.730.10">
    <property type="entry name" value="Isoleucyl-tRNA Synthetase, Domain 1"/>
    <property type="match status" value="1"/>
</dbReference>
<evidence type="ECO:0000256" key="2">
    <source>
        <dbReference type="ARBA" id="ARBA00022490"/>
    </source>
</evidence>
<dbReference type="InterPro" id="IPR014729">
    <property type="entry name" value="Rossmann-like_a/b/a_fold"/>
</dbReference>
<feature type="domain" description="DALR anticodon binding" evidence="11">
    <location>
        <begin position="470"/>
        <end position="588"/>
    </location>
</feature>
<comment type="caution">
    <text evidence="13">The sequence shown here is derived from an EMBL/GenBank/DDBJ whole genome shotgun (WGS) entry which is preliminary data.</text>
</comment>
<dbReference type="InterPro" id="IPR001278">
    <property type="entry name" value="Arg-tRNA-ligase"/>
</dbReference>
<dbReference type="InterPro" id="IPR005148">
    <property type="entry name" value="Arg-tRNA-synth_N"/>
</dbReference>
<dbReference type="AlphaFoldDB" id="A0A9D1JAB4"/>
<evidence type="ECO:0000313" key="13">
    <source>
        <dbReference type="EMBL" id="HIR70143.1"/>
    </source>
</evidence>
<evidence type="ECO:0000259" key="11">
    <source>
        <dbReference type="SMART" id="SM00836"/>
    </source>
</evidence>
<dbReference type="GO" id="GO:0005524">
    <property type="term" value="F:ATP binding"/>
    <property type="evidence" value="ECO:0007669"/>
    <property type="project" value="UniProtKB-UniRule"/>
</dbReference>
<proteinExistence type="inferred from homology"/>
<dbReference type="PROSITE" id="PS00178">
    <property type="entry name" value="AA_TRNA_LIGASE_I"/>
    <property type="match status" value="1"/>
</dbReference>
<dbReference type="GO" id="GO:0005737">
    <property type="term" value="C:cytoplasm"/>
    <property type="evidence" value="ECO:0007669"/>
    <property type="project" value="UniProtKB-SubCell"/>
</dbReference>
<evidence type="ECO:0000256" key="9">
    <source>
        <dbReference type="HAMAP-Rule" id="MF_00123"/>
    </source>
</evidence>
<gene>
    <name evidence="9 13" type="primary">argS</name>
    <name evidence="13" type="ORF">IAA55_02550</name>
</gene>
<name>A0A9D1JAB4_9FIRM</name>
<dbReference type="EMBL" id="DVHM01000041">
    <property type="protein sequence ID" value="HIR70143.1"/>
    <property type="molecule type" value="Genomic_DNA"/>
</dbReference>
<dbReference type="InterPro" id="IPR009080">
    <property type="entry name" value="tRNAsynth_Ia_anticodon-bd"/>
</dbReference>
<keyword evidence="6 9" id="KW-0648">Protein biosynthesis</keyword>
<evidence type="ECO:0000313" key="14">
    <source>
        <dbReference type="Proteomes" id="UP000823912"/>
    </source>
</evidence>
<feature type="domain" description="Arginyl tRNA synthetase N-terminal" evidence="12">
    <location>
        <begin position="2"/>
        <end position="87"/>
    </location>
</feature>
<dbReference type="Gene3D" id="3.30.1360.70">
    <property type="entry name" value="Arginyl tRNA synthetase N-terminal domain"/>
    <property type="match status" value="1"/>
</dbReference>
<dbReference type="SUPFAM" id="SSF55190">
    <property type="entry name" value="Arginyl-tRNA synthetase (ArgRS), N-terminal 'additional' domain"/>
    <property type="match status" value="1"/>
</dbReference>
<evidence type="ECO:0000256" key="5">
    <source>
        <dbReference type="ARBA" id="ARBA00022840"/>
    </source>
</evidence>
<organism evidence="13 14">
    <name type="scientific">Candidatus Pullilachnospira gallistercoris</name>
    <dbReference type="NCBI Taxonomy" id="2840911"/>
    <lineage>
        <taxon>Bacteria</taxon>
        <taxon>Bacillati</taxon>
        <taxon>Bacillota</taxon>
        <taxon>Clostridia</taxon>
        <taxon>Lachnospirales</taxon>
        <taxon>Lachnospiraceae</taxon>
        <taxon>Lachnospiraceae incertae sedis</taxon>
        <taxon>Candidatus Pullilachnospira</taxon>
    </lineage>
</organism>
<dbReference type="PANTHER" id="PTHR11956:SF11">
    <property type="entry name" value="ARGININE--TRNA LIGASE, MITOCHONDRIAL-RELATED"/>
    <property type="match status" value="1"/>
</dbReference>
<dbReference type="PANTHER" id="PTHR11956">
    <property type="entry name" value="ARGINYL-TRNA SYNTHETASE"/>
    <property type="match status" value="1"/>
</dbReference>
<keyword evidence="3 9" id="KW-0436">Ligase</keyword>
<reference evidence="13" key="2">
    <citation type="journal article" date="2021" name="PeerJ">
        <title>Extensive microbial diversity within the chicken gut microbiome revealed by metagenomics and culture.</title>
        <authorList>
            <person name="Gilroy R."/>
            <person name="Ravi A."/>
            <person name="Getino M."/>
            <person name="Pursley I."/>
            <person name="Horton D.L."/>
            <person name="Alikhan N.F."/>
            <person name="Baker D."/>
            <person name="Gharbi K."/>
            <person name="Hall N."/>
            <person name="Watson M."/>
            <person name="Adriaenssens E.M."/>
            <person name="Foster-Nyarko E."/>
            <person name="Jarju S."/>
            <person name="Secka A."/>
            <person name="Antonio M."/>
            <person name="Oren A."/>
            <person name="Chaudhuri R.R."/>
            <person name="La Ragione R."/>
            <person name="Hildebrand F."/>
            <person name="Pallen M.J."/>
        </authorList>
    </citation>
    <scope>NUCLEOTIDE SEQUENCE</scope>
    <source>
        <strain evidence="13">ChiSjej5B23-6657</strain>
    </source>
</reference>
<dbReference type="InterPro" id="IPR036695">
    <property type="entry name" value="Arg-tRNA-synth_N_sf"/>
</dbReference>
<evidence type="ECO:0000256" key="8">
    <source>
        <dbReference type="ARBA" id="ARBA00049339"/>
    </source>
</evidence>
<comment type="subunit">
    <text evidence="9">Monomer.</text>
</comment>
<dbReference type="GO" id="GO:0004814">
    <property type="term" value="F:arginine-tRNA ligase activity"/>
    <property type="evidence" value="ECO:0007669"/>
    <property type="project" value="UniProtKB-UniRule"/>
</dbReference>
<accession>A0A9D1JAB4</accession>
<dbReference type="SUPFAM" id="SSF47323">
    <property type="entry name" value="Anticodon-binding domain of a subclass of class I aminoacyl-tRNA synthetases"/>
    <property type="match status" value="1"/>
</dbReference>
<dbReference type="Proteomes" id="UP000823912">
    <property type="component" value="Unassembled WGS sequence"/>
</dbReference>
<dbReference type="InterPro" id="IPR008909">
    <property type="entry name" value="DALR_anticod-bd"/>
</dbReference>
<dbReference type="InterPro" id="IPR035684">
    <property type="entry name" value="ArgRS_core"/>
</dbReference>
<protein>
    <recommendedName>
        <fullName evidence="9">Arginine--tRNA ligase</fullName>
        <ecNumber evidence="9">6.1.1.19</ecNumber>
    </recommendedName>
    <alternativeName>
        <fullName evidence="9">Arginyl-tRNA synthetase</fullName>
        <shortName evidence="9">ArgRS</shortName>
    </alternativeName>
</protein>
<evidence type="ECO:0000256" key="6">
    <source>
        <dbReference type="ARBA" id="ARBA00022917"/>
    </source>
</evidence>
<dbReference type="SUPFAM" id="SSF52374">
    <property type="entry name" value="Nucleotidylyl transferase"/>
    <property type="match status" value="1"/>
</dbReference>
<sequence length="588" mass="65934">MREVLTLITEEVTKAFVSCGYEEKYGKVSLSNRPDLCEFQCNGAMAAAKAYKKAPILIAQEVAEALKGNGMFPMVEPCKPGFLNLKLSEAFLAKYVGGMAEDERFGLEKVAEPKTIMIDYGGPNVAKPLHVGHLRSAIIGESIKRIGRYMGHNCIGDVHLGDWGLQMGLIITELKLRQPDLVYFDPDYTGEYPKEAPFTISELEEIYPTASGKSKKDPAYKEAAMAATYELQHGNRGYQALLGHILNVSVTDLKKNYENLNVSFELWKGESDAQPYIPDMVQKMKDDGYAYISEGALVVDVKEDSDTKEIPPCMILKSDGASLYNTTDLATLVWRMKDYHPDEIIYVVDKRQELYFTQVFRCARKTGIVDPDTELKFVGFGTMNGKDGRPFKTREGGVMRLETLVNEVDEKMYEKIIENHTMSEEEARNTAKIVALSAIKYGDLSNQASKDYVFDVDRFTSFEGNTGPYILYTIVRIKSILKKYAASGKSAEGAEILPAETASQKDLMLSLSQFNAAIRGAYEETAPHKVCAYIYELANAFNRFYHENNIMGEADEKKQAGFVRLLELTRDILEQCIDLLGFEAPERM</sequence>
<evidence type="ECO:0000256" key="4">
    <source>
        <dbReference type="ARBA" id="ARBA00022741"/>
    </source>
</evidence>
<dbReference type="Gene3D" id="3.40.50.620">
    <property type="entry name" value="HUPs"/>
    <property type="match status" value="1"/>
</dbReference>
<dbReference type="EC" id="6.1.1.19" evidence="9"/>
<evidence type="ECO:0000256" key="10">
    <source>
        <dbReference type="RuleBase" id="RU363038"/>
    </source>
</evidence>
<reference evidence="13" key="1">
    <citation type="submission" date="2020-10" db="EMBL/GenBank/DDBJ databases">
        <authorList>
            <person name="Gilroy R."/>
        </authorList>
    </citation>
    <scope>NUCLEOTIDE SEQUENCE</scope>
    <source>
        <strain evidence="13">ChiSjej5B23-6657</strain>
    </source>
</reference>
<comment type="similarity">
    <text evidence="1 9 10">Belongs to the class-I aminoacyl-tRNA synthetase family.</text>
</comment>
<keyword evidence="2 9" id="KW-0963">Cytoplasm</keyword>
<comment type="catalytic activity">
    <reaction evidence="8 9">
        <text>tRNA(Arg) + L-arginine + ATP = L-arginyl-tRNA(Arg) + AMP + diphosphate</text>
        <dbReference type="Rhea" id="RHEA:20301"/>
        <dbReference type="Rhea" id="RHEA-COMP:9658"/>
        <dbReference type="Rhea" id="RHEA-COMP:9673"/>
        <dbReference type="ChEBI" id="CHEBI:30616"/>
        <dbReference type="ChEBI" id="CHEBI:32682"/>
        <dbReference type="ChEBI" id="CHEBI:33019"/>
        <dbReference type="ChEBI" id="CHEBI:78442"/>
        <dbReference type="ChEBI" id="CHEBI:78513"/>
        <dbReference type="ChEBI" id="CHEBI:456215"/>
        <dbReference type="EC" id="6.1.1.19"/>
    </reaction>
</comment>